<dbReference type="Gene3D" id="3.40.50.1820">
    <property type="entry name" value="alpha/beta hydrolase"/>
    <property type="match status" value="1"/>
</dbReference>
<dbReference type="Pfam" id="PF07859">
    <property type="entry name" value="Abhydrolase_3"/>
    <property type="match status" value="1"/>
</dbReference>
<dbReference type="InterPro" id="IPR029058">
    <property type="entry name" value="AB_hydrolase_fold"/>
</dbReference>
<dbReference type="HOGENOM" id="CLU_012494_6_2_1"/>
<organism evidence="3 4">
    <name type="scientific">Hapsidospora chrysogenum (strain ATCC 11550 / CBS 779.69 / DSM 880 / IAM 14645 / JCM 23072 / IMI 49137)</name>
    <name type="common">Acremonium chrysogenum</name>
    <dbReference type="NCBI Taxonomy" id="857340"/>
    <lineage>
        <taxon>Eukaryota</taxon>
        <taxon>Fungi</taxon>
        <taxon>Dikarya</taxon>
        <taxon>Ascomycota</taxon>
        <taxon>Pezizomycotina</taxon>
        <taxon>Sordariomycetes</taxon>
        <taxon>Hypocreomycetidae</taxon>
        <taxon>Hypocreales</taxon>
        <taxon>Bionectriaceae</taxon>
        <taxon>Hapsidospora</taxon>
    </lineage>
</organism>
<dbReference type="InterPro" id="IPR050300">
    <property type="entry name" value="GDXG_lipolytic_enzyme"/>
</dbReference>
<dbReference type="AlphaFoldDB" id="A0A086TGA3"/>
<sequence>MTSQPPYPLHESVVHRIAPEYAAFYNEHLVDKQQVHLQPVEASRTGGVLIPGAGPLQPVASTVDYDVSRVESEGPDVKVRCFTPLGERPEAGWPVCIYFHGGGWVLGTIATENTIASNLCARGKCVVVAVDYRLAPENPFPAAVHDSWEAVLWVCGKGKEILNLDTAKMATGGSSAGANLAAVMCQRAAARGTPTFSLQLLSVPVTDNTATVDNNPSWRENQHAPALPAPKMLWYRNHYLPRLEDRSHPEASPLFWEGDWSKLPPACFVVGELDVLRSEGEQFGDKLRDAGVKVEMNIMKGQPHPFIAMDAVLEAGARAVTLFCDALYKTMYEKW</sequence>
<dbReference type="STRING" id="857340.A0A086TGA3"/>
<dbReference type="PANTHER" id="PTHR48081">
    <property type="entry name" value="AB HYDROLASE SUPERFAMILY PROTEIN C4A8.06C"/>
    <property type="match status" value="1"/>
</dbReference>
<keyword evidence="1 3" id="KW-0378">Hydrolase</keyword>
<evidence type="ECO:0000259" key="2">
    <source>
        <dbReference type="Pfam" id="PF07859"/>
    </source>
</evidence>
<proteinExistence type="predicted"/>
<dbReference type="SUPFAM" id="SSF53474">
    <property type="entry name" value="alpha/beta-Hydrolases"/>
    <property type="match status" value="1"/>
</dbReference>
<reference evidence="4" key="1">
    <citation type="journal article" date="2014" name="Genome Announc.">
        <title>Genome sequence and annotation of Acremonium chrysogenum, producer of the beta-lactam antibiotic cephalosporin C.</title>
        <authorList>
            <person name="Terfehr D."/>
            <person name="Dahlmann T.A."/>
            <person name="Specht T."/>
            <person name="Zadra I."/>
            <person name="Kuernsteiner H."/>
            <person name="Kueck U."/>
        </authorList>
    </citation>
    <scope>NUCLEOTIDE SEQUENCE [LARGE SCALE GENOMIC DNA]</scope>
    <source>
        <strain evidence="4">ATCC 11550 / CBS 779.69 / DSM 880 / IAM 14645 / JCM 23072 / IMI 49137</strain>
    </source>
</reference>
<name>A0A086TGA3_HAPC1</name>
<dbReference type="EMBL" id="JPKY01000003">
    <property type="protein sequence ID" value="KFH48385.1"/>
    <property type="molecule type" value="Genomic_DNA"/>
</dbReference>
<evidence type="ECO:0000313" key="3">
    <source>
        <dbReference type="EMBL" id="KFH48385.1"/>
    </source>
</evidence>
<dbReference type="InterPro" id="IPR013094">
    <property type="entry name" value="AB_hydrolase_3"/>
</dbReference>
<dbReference type="GO" id="GO:0016787">
    <property type="term" value="F:hydrolase activity"/>
    <property type="evidence" value="ECO:0007669"/>
    <property type="project" value="UniProtKB-KW"/>
</dbReference>
<comment type="caution">
    <text evidence="3">The sequence shown here is derived from an EMBL/GenBank/DDBJ whole genome shotgun (WGS) entry which is preliminary data.</text>
</comment>
<protein>
    <submittedName>
        <fullName evidence="3">AB hydrolase superfamily protein-like protein</fullName>
    </submittedName>
</protein>
<accession>A0A086TGA3</accession>
<evidence type="ECO:0000256" key="1">
    <source>
        <dbReference type="ARBA" id="ARBA00022801"/>
    </source>
</evidence>
<evidence type="ECO:0000313" key="4">
    <source>
        <dbReference type="Proteomes" id="UP000029964"/>
    </source>
</evidence>
<gene>
    <name evidence="3" type="ORF">ACRE_006350</name>
</gene>
<dbReference type="Proteomes" id="UP000029964">
    <property type="component" value="Unassembled WGS sequence"/>
</dbReference>
<dbReference type="OrthoDB" id="408631at2759"/>
<keyword evidence="4" id="KW-1185">Reference proteome</keyword>
<dbReference type="PANTHER" id="PTHR48081:SF8">
    <property type="entry name" value="ALPHA_BETA HYDROLASE FOLD-3 DOMAIN-CONTAINING PROTEIN-RELATED"/>
    <property type="match status" value="1"/>
</dbReference>
<feature type="domain" description="Alpha/beta hydrolase fold-3" evidence="2">
    <location>
        <begin position="97"/>
        <end position="307"/>
    </location>
</feature>